<dbReference type="EMBL" id="AFCT01001036">
    <property type="protein sequence ID" value="EHC88316.1"/>
    <property type="molecule type" value="Genomic_DNA"/>
</dbReference>
<reference evidence="6 7" key="1">
    <citation type="journal article" date="2011" name="BMC Genomics">
        <title>Genome sequencing reveals diversification of virulence factor content and possible host adaptation in distinct subpopulations of Salmonella enterica.</title>
        <authorList>
            <person name="den Bakker H.C."/>
            <person name="Moreno Switt A.I."/>
            <person name="Govoni G."/>
            <person name="Cummings C.A."/>
            <person name="Ranieri M.L."/>
            <person name="Degoricija L."/>
            <person name="Hoelzer K."/>
            <person name="Rodriguez-Rivera L.D."/>
            <person name="Brown S."/>
            <person name="Bolchacova E."/>
            <person name="Furtado M.R."/>
            <person name="Wiedmann M."/>
        </authorList>
    </citation>
    <scope>NUCLEOTIDE SEQUENCE [LARGE SCALE GENOMIC DNA]</scope>
    <source>
        <strain evidence="6 7">A4-653</strain>
    </source>
</reference>
<name>G5QJL8_SALRU</name>
<feature type="active site" evidence="4">
    <location>
        <position position="274"/>
    </location>
</feature>
<dbReference type="PIRSF" id="PIRSF005539">
    <property type="entry name" value="Pept_S33_TRI_F1"/>
    <property type="match status" value="1"/>
</dbReference>
<dbReference type="GO" id="GO:0008233">
    <property type="term" value="F:peptidase activity"/>
    <property type="evidence" value="ECO:0007669"/>
    <property type="project" value="InterPro"/>
</dbReference>
<organism evidence="6 7">
    <name type="scientific">Salmonella enterica subsp. enterica serovar Rubislaw str. A4-653</name>
    <dbReference type="NCBI Taxonomy" id="913081"/>
    <lineage>
        <taxon>Bacteria</taxon>
        <taxon>Pseudomonadati</taxon>
        <taxon>Pseudomonadota</taxon>
        <taxon>Gammaproteobacteria</taxon>
        <taxon>Enterobacterales</taxon>
        <taxon>Enterobacteriaceae</taxon>
        <taxon>Salmonella</taxon>
    </lineage>
</organism>
<sequence length="323" mass="35490">MILISMAKCFLKTLISMAKCFLSENILTSYRIYGDRKSLLTPLIILHGGPSGGFDYLLNYRRLADDGRMVIFYDQYGCGRSTHFPHADASFWTIARYLRQLTQLIHHLGIGHGYSILGHSWGGMLAAEHACLQPAGLRGTILASSPGLRGTILASSLASSPASIALWQQEGIRLFNALTPMSDDDIKNVIMPAVIYQNPPEQLVAYYARHVYTLAEEAVHVQRSNAQFAADPTGYHILWGTNELAANGKLADWDITPHLCQIRCPVLVLRGENDQATERVVSPLLSHISDCRAVTIPGSSHNPHEENIAPCLAAVSAFLRDLA</sequence>
<evidence type="ECO:0000313" key="7">
    <source>
        <dbReference type="Proteomes" id="UP000004903"/>
    </source>
</evidence>
<feature type="active site" description="Nucleophile" evidence="4">
    <location>
        <position position="120"/>
    </location>
</feature>
<dbReference type="Proteomes" id="UP000004903">
    <property type="component" value="Unassembled WGS sequence"/>
</dbReference>
<dbReference type="PRINTS" id="PR00793">
    <property type="entry name" value="PROAMNOPTASE"/>
</dbReference>
<evidence type="ECO:0000256" key="2">
    <source>
        <dbReference type="ARBA" id="ARBA00022801"/>
    </source>
</evidence>
<dbReference type="PANTHER" id="PTHR43798:SF33">
    <property type="entry name" value="HYDROLASE, PUTATIVE (AFU_ORTHOLOGUE AFUA_2G14860)-RELATED"/>
    <property type="match status" value="1"/>
</dbReference>
<evidence type="ECO:0000256" key="4">
    <source>
        <dbReference type="PIRSR" id="PIRSR005539-1"/>
    </source>
</evidence>
<dbReference type="SUPFAM" id="SSF53474">
    <property type="entry name" value="alpha/beta-Hydrolases"/>
    <property type="match status" value="1"/>
</dbReference>
<comment type="similarity">
    <text evidence="1">Belongs to the peptidase S33 family.</text>
</comment>
<feature type="active site" description="Proton donor" evidence="4">
    <location>
        <position position="301"/>
    </location>
</feature>
<feature type="domain" description="AB hydrolase-1" evidence="5">
    <location>
        <begin position="42"/>
        <end position="307"/>
    </location>
</feature>
<keyword evidence="2 3" id="KW-0378">Hydrolase</keyword>
<dbReference type="PATRIC" id="fig|913081.3.peg.2193"/>
<dbReference type="PANTHER" id="PTHR43798">
    <property type="entry name" value="MONOACYLGLYCEROL LIPASE"/>
    <property type="match status" value="1"/>
</dbReference>
<proteinExistence type="inferred from homology"/>
<dbReference type="GO" id="GO:0006508">
    <property type="term" value="P:proteolysis"/>
    <property type="evidence" value="ECO:0007669"/>
    <property type="project" value="InterPro"/>
</dbReference>
<dbReference type="InterPro" id="IPR000073">
    <property type="entry name" value="AB_hydrolase_1"/>
</dbReference>
<evidence type="ECO:0000256" key="3">
    <source>
        <dbReference type="PIRNR" id="PIRNR005539"/>
    </source>
</evidence>
<evidence type="ECO:0000256" key="1">
    <source>
        <dbReference type="ARBA" id="ARBA00010088"/>
    </source>
</evidence>
<evidence type="ECO:0000313" key="6">
    <source>
        <dbReference type="EMBL" id="EHC88316.1"/>
    </source>
</evidence>
<dbReference type="Gene3D" id="3.40.50.1820">
    <property type="entry name" value="alpha/beta hydrolase"/>
    <property type="match status" value="1"/>
</dbReference>
<gene>
    <name evidence="6" type="ORF">LTSERUB_2817</name>
</gene>
<dbReference type="Pfam" id="PF00561">
    <property type="entry name" value="Abhydrolase_1"/>
    <property type="match status" value="1"/>
</dbReference>
<comment type="caution">
    <text evidence="6">The sequence shown here is derived from an EMBL/GenBank/DDBJ whole genome shotgun (WGS) entry which is preliminary data.</text>
</comment>
<dbReference type="GO" id="GO:0016020">
    <property type="term" value="C:membrane"/>
    <property type="evidence" value="ECO:0007669"/>
    <property type="project" value="TreeGrafter"/>
</dbReference>
<evidence type="ECO:0000259" key="5">
    <source>
        <dbReference type="Pfam" id="PF00561"/>
    </source>
</evidence>
<accession>G5QJL8</accession>
<dbReference type="InterPro" id="IPR050266">
    <property type="entry name" value="AB_hydrolase_sf"/>
</dbReference>
<dbReference type="InterPro" id="IPR005945">
    <property type="entry name" value="Pro_imino_pep"/>
</dbReference>
<protein>
    <submittedName>
        <fullName evidence="6">Proline iminopeptidase</fullName>
    </submittedName>
</protein>
<dbReference type="InterPro" id="IPR029058">
    <property type="entry name" value="AB_hydrolase_fold"/>
</dbReference>
<dbReference type="AlphaFoldDB" id="G5QJL8"/>
<dbReference type="InterPro" id="IPR002410">
    <property type="entry name" value="Peptidase_S33"/>
</dbReference>